<gene>
    <name evidence="2" type="ORF">SPI_03179</name>
</gene>
<evidence type="ECO:0000256" key="1">
    <source>
        <dbReference type="SAM" id="MobiDB-lite"/>
    </source>
</evidence>
<sequence>MLARPIHPFNRCNEQTAQGGGEARQPGSTGVAQLLREKRCMRWLERRTMLDTLTAAFSDGNEPPTKRSIAFATGAYDDYSASMAMFLVVVHQSRPSPSAWAAEDLFVSRSRYYIRI</sequence>
<dbReference type="AlphaFoldDB" id="A0A162J6Q1"/>
<dbReference type="EMBL" id="AZHD01000004">
    <property type="protein sequence ID" value="OAA64532.1"/>
    <property type="molecule type" value="Genomic_DNA"/>
</dbReference>
<evidence type="ECO:0000313" key="2">
    <source>
        <dbReference type="EMBL" id="OAA64532.1"/>
    </source>
</evidence>
<proteinExistence type="predicted"/>
<accession>A0A162J6Q1</accession>
<keyword evidence="3" id="KW-1185">Reference proteome</keyword>
<organism evidence="2 3">
    <name type="scientific">Niveomyces insectorum RCEF 264</name>
    <dbReference type="NCBI Taxonomy" id="1081102"/>
    <lineage>
        <taxon>Eukaryota</taxon>
        <taxon>Fungi</taxon>
        <taxon>Dikarya</taxon>
        <taxon>Ascomycota</taxon>
        <taxon>Pezizomycotina</taxon>
        <taxon>Sordariomycetes</taxon>
        <taxon>Hypocreomycetidae</taxon>
        <taxon>Hypocreales</taxon>
        <taxon>Cordycipitaceae</taxon>
        <taxon>Niveomyces</taxon>
    </lineage>
</organism>
<comment type="caution">
    <text evidence="2">The sequence shown here is derived from an EMBL/GenBank/DDBJ whole genome shotgun (WGS) entry which is preliminary data.</text>
</comment>
<reference evidence="2 3" key="1">
    <citation type="journal article" date="2016" name="Genome Biol. Evol.">
        <title>Divergent and convergent evolution of fungal pathogenicity.</title>
        <authorList>
            <person name="Shang Y."/>
            <person name="Xiao G."/>
            <person name="Zheng P."/>
            <person name="Cen K."/>
            <person name="Zhan S."/>
            <person name="Wang C."/>
        </authorList>
    </citation>
    <scope>NUCLEOTIDE SEQUENCE [LARGE SCALE GENOMIC DNA]</scope>
    <source>
        <strain evidence="2 3">RCEF 264</strain>
    </source>
</reference>
<feature type="region of interest" description="Disordered" evidence="1">
    <location>
        <begin position="1"/>
        <end position="30"/>
    </location>
</feature>
<dbReference type="Proteomes" id="UP000076874">
    <property type="component" value="Unassembled WGS sequence"/>
</dbReference>
<evidence type="ECO:0000313" key="3">
    <source>
        <dbReference type="Proteomes" id="UP000076874"/>
    </source>
</evidence>
<protein>
    <submittedName>
        <fullName evidence="2">Uncharacterized protein</fullName>
    </submittedName>
</protein>
<name>A0A162J6Q1_9HYPO</name>